<dbReference type="GeneID" id="6498042"/>
<organism evidence="2 3">
    <name type="scientific">Drosophila ananassae</name>
    <name type="common">Fruit fly</name>
    <dbReference type="NCBI Taxonomy" id="7217"/>
    <lineage>
        <taxon>Eukaryota</taxon>
        <taxon>Metazoa</taxon>
        <taxon>Ecdysozoa</taxon>
        <taxon>Arthropoda</taxon>
        <taxon>Hexapoda</taxon>
        <taxon>Insecta</taxon>
        <taxon>Pterygota</taxon>
        <taxon>Neoptera</taxon>
        <taxon>Endopterygota</taxon>
        <taxon>Diptera</taxon>
        <taxon>Brachycera</taxon>
        <taxon>Muscomorpha</taxon>
        <taxon>Ephydroidea</taxon>
        <taxon>Drosophilidae</taxon>
        <taxon>Drosophila</taxon>
        <taxon>Sophophora</taxon>
    </lineage>
</organism>
<gene>
    <name evidence="2" type="primary">Dana\GF15229</name>
    <name evidence="2" type="synonym">dana_GLEANR_15995</name>
    <name evidence="2" type="ORF">GF15229</name>
</gene>
<evidence type="ECO:0000313" key="2">
    <source>
        <dbReference type="EMBL" id="EDV31175.2"/>
    </source>
</evidence>
<feature type="region of interest" description="Disordered" evidence="1">
    <location>
        <begin position="18"/>
        <end position="45"/>
    </location>
</feature>
<dbReference type="STRING" id="7217.B3MP09"/>
<name>B3MP09_DROAN</name>
<evidence type="ECO:0000256" key="1">
    <source>
        <dbReference type="SAM" id="MobiDB-lite"/>
    </source>
</evidence>
<sequence length="308" mass="34615">MSSQRKLWLRSRDGCQDDLELASPRTKDARSTASQDASSSPGRKVLVESIQYNRTPSRFENSWKALKRTRICVSQPDEEEASDTSTTQQLLNTRWPAMKRRAKALPLHQSPYTKFPKSPKVASTTDKLPKKLSSSFKTSQIWTELMNTSLNASLNESYCSDLSEDSFIDSSPITQLVPDQSSSPYIPPSQKKSIPKLQTRILKGGFADEFVQKIKNVRMDQRHMKTMNPIHKVTVVEIAQEHNLLMVLVEPATGMSSGNQNFNIILPSSLAGVAIGSTLKFYLDAKVEPLKLRNNQLVYCQPRNVVVE</sequence>
<protein>
    <submittedName>
        <fullName evidence="2">Uncharacterized protein</fullName>
    </submittedName>
</protein>
<feature type="compositionally biased region" description="Polar residues" evidence="1">
    <location>
        <begin position="31"/>
        <end position="41"/>
    </location>
</feature>
<dbReference type="HOGENOM" id="CLU_1058707_0_0_1"/>
<accession>B3MP09</accession>
<evidence type="ECO:0000313" key="3">
    <source>
        <dbReference type="Proteomes" id="UP000007801"/>
    </source>
</evidence>
<reference evidence="2 3" key="1">
    <citation type="journal article" date="2007" name="Nature">
        <title>Evolution of genes and genomes on the Drosophila phylogeny.</title>
        <authorList>
            <consortium name="Drosophila 12 Genomes Consortium"/>
            <person name="Clark A.G."/>
            <person name="Eisen M.B."/>
            <person name="Smith D.R."/>
            <person name="Bergman C.M."/>
            <person name="Oliver B."/>
            <person name="Markow T.A."/>
            <person name="Kaufman T.C."/>
            <person name="Kellis M."/>
            <person name="Gelbart W."/>
            <person name="Iyer V.N."/>
            <person name="Pollard D.A."/>
            <person name="Sackton T.B."/>
            <person name="Larracuente A.M."/>
            <person name="Singh N.D."/>
            <person name="Abad J.P."/>
            <person name="Abt D.N."/>
            <person name="Adryan B."/>
            <person name="Aguade M."/>
            <person name="Akashi H."/>
            <person name="Anderson W.W."/>
            <person name="Aquadro C.F."/>
            <person name="Ardell D.H."/>
            <person name="Arguello R."/>
            <person name="Artieri C.G."/>
            <person name="Barbash D.A."/>
            <person name="Barker D."/>
            <person name="Barsanti P."/>
            <person name="Batterham P."/>
            <person name="Batzoglou S."/>
            <person name="Begun D."/>
            <person name="Bhutkar A."/>
            <person name="Blanco E."/>
            <person name="Bosak S.A."/>
            <person name="Bradley R.K."/>
            <person name="Brand A.D."/>
            <person name="Brent M.R."/>
            <person name="Brooks A.N."/>
            <person name="Brown R.H."/>
            <person name="Butlin R.K."/>
            <person name="Caggese C."/>
            <person name="Calvi B.R."/>
            <person name="Bernardo de Carvalho A."/>
            <person name="Caspi A."/>
            <person name="Castrezana S."/>
            <person name="Celniker S.E."/>
            <person name="Chang J.L."/>
            <person name="Chapple C."/>
            <person name="Chatterji S."/>
            <person name="Chinwalla A."/>
            <person name="Civetta A."/>
            <person name="Clifton S.W."/>
            <person name="Comeron J.M."/>
            <person name="Costello J.C."/>
            <person name="Coyne J.A."/>
            <person name="Daub J."/>
            <person name="David R.G."/>
            <person name="Delcher A.L."/>
            <person name="Delehaunty K."/>
            <person name="Do C.B."/>
            <person name="Ebling H."/>
            <person name="Edwards K."/>
            <person name="Eickbush T."/>
            <person name="Evans J.D."/>
            <person name="Filipski A."/>
            <person name="Findeiss S."/>
            <person name="Freyhult E."/>
            <person name="Fulton L."/>
            <person name="Fulton R."/>
            <person name="Garcia A.C."/>
            <person name="Gardiner A."/>
            <person name="Garfield D.A."/>
            <person name="Garvin B.E."/>
            <person name="Gibson G."/>
            <person name="Gilbert D."/>
            <person name="Gnerre S."/>
            <person name="Godfrey J."/>
            <person name="Good R."/>
            <person name="Gotea V."/>
            <person name="Gravely B."/>
            <person name="Greenberg A.J."/>
            <person name="Griffiths-Jones S."/>
            <person name="Gross S."/>
            <person name="Guigo R."/>
            <person name="Gustafson E.A."/>
            <person name="Haerty W."/>
            <person name="Hahn M.W."/>
            <person name="Halligan D.L."/>
            <person name="Halpern A.L."/>
            <person name="Halter G.M."/>
            <person name="Han M.V."/>
            <person name="Heger A."/>
            <person name="Hillier L."/>
            <person name="Hinrichs A.S."/>
            <person name="Holmes I."/>
            <person name="Hoskins R.A."/>
            <person name="Hubisz M.J."/>
            <person name="Hultmark D."/>
            <person name="Huntley M.A."/>
            <person name="Jaffe D.B."/>
            <person name="Jagadeeshan S."/>
            <person name="Jeck W.R."/>
            <person name="Johnson J."/>
            <person name="Jones C.D."/>
            <person name="Jordan W.C."/>
            <person name="Karpen G.H."/>
            <person name="Kataoka E."/>
            <person name="Keightley P.D."/>
            <person name="Kheradpour P."/>
            <person name="Kirkness E.F."/>
            <person name="Koerich L.B."/>
            <person name="Kristiansen K."/>
            <person name="Kudrna D."/>
            <person name="Kulathinal R.J."/>
            <person name="Kumar S."/>
            <person name="Kwok R."/>
            <person name="Lander E."/>
            <person name="Langley C.H."/>
            <person name="Lapoint R."/>
            <person name="Lazzaro B.P."/>
            <person name="Lee S.J."/>
            <person name="Levesque L."/>
            <person name="Li R."/>
            <person name="Lin C.F."/>
            <person name="Lin M.F."/>
            <person name="Lindblad-Toh K."/>
            <person name="Llopart A."/>
            <person name="Long M."/>
            <person name="Low L."/>
            <person name="Lozovsky E."/>
            <person name="Lu J."/>
            <person name="Luo M."/>
            <person name="Machado C.A."/>
            <person name="Makalowski W."/>
            <person name="Marzo M."/>
            <person name="Matsuda M."/>
            <person name="Matzkin L."/>
            <person name="McAllister B."/>
            <person name="McBride C.S."/>
            <person name="McKernan B."/>
            <person name="McKernan K."/>
            <person name="Mendez-Lago M."/>
            <person name="Minx P."/>
            <person name="Mollenhauer M.U."/>
            <person name="Montooth K."/>
            <person name="Mount S.M."/>
            <person name="Mu X."/>
            <person name="Myers E."/>
            <person name="Negre B."/>
            <person name="Newfeld S."/>
            <person name="Nielsen R."/>
            <person name="Noor M.A."/>
            <person name="O'Grady P."/>
            <person name="Pachter L."/>
            <person name="Papaceit M."/>
            <person name="Parisi M.J."/>
            <person name="Parisi M."/>
            <person name="Parts L."/>
            <person name="Pedersen J.S."/>
            <person name="Pesole G."/>
            <person name="Phillippy A.M."/>
            <person name="Ponting C.P."/>
            <person name="Pop M."/>
            <person name="Porcelli D."/>
            <person name="Powell J.R."/>
            <person name="Prohaska S."/>
            <person name="Pruitt K."/>
            <person name="Puig M."/>
            <person name="Quesneville H."/>
            <person name="Ram K.R."/>
            <person name="Rand D."/>
            <person name="Rasmussen M.D."/>
            <person name="Reed L.K."/>
            <person name="Reenan R."/>
            <person name="Reily A."/>
            <person name="Remington K.A."/>
            <person name="Rieger T.T."/>
            <person name="Ritchie M.G."/>
            <person name="Robin C."/>
            <person name="Rogers Y.H."/>
            <person name="Rohde C."/>
            <person name="Rozas J."/>
            <person name="Rubenfield M.J."/>
            <person name="Ruiz A."/>
            <person name="Russo S."/>
            <person name="Salzberg S.L."/>
            <person name="Sanchez-Gracia A."/>
            <person name="Saranga D.J."/>
            <person name="Sato H."/>
            <person name="Schaeffer S.W."/>
            <person name="Schatz M.C."/>
            <person name="Schlenke T."/>
            <person name="Schwartz R."/>
            <person name="Segarra C."/>
            <person name="Singh R.S."/>
            <person name="Sirot L."/>
            <person name="Sirota M."/>
            <person name="Sisneros N.B."/>
            <person name="Smith C.D."/>
            <person name="Smith T.F."/>
            <person name="Spieth J."/>
            <person name="Stage D.E."/>
            <person name="Stark A."/>
            <person name="Stephan W."/>
            <person name="Strausberg R.L."/>
            <person name="Strempel S."/>
            <person name="Sturgill D."/>
            <person name="Sutton G."/>
            <person name="Sutton G.G."/>
            <person name="Tao W."/>
            <person name="Teichmann S."/>
            <person name="Tobari Y.N."/>
            <person name="Tomimura Y."/>
            <person name="Tsolas J.M."/>
            <person name="Valente V.L."/>
            <person name="Venter E."/>
            <person name="Venter J.C."/>
            <person name="Vicario S."/>
            <person name="Vieira F.G."/>
            <person name="Vilella A.J."/>
            <person name="Villasante A."/>
            <person name="Walenz B."/>
            <person name="Wang J."/>
            <person name="Wasserman M."/>
            <person name="Watts T."/>
            <person name="Wilson D."/>
            <person name="Wilson R.K."/>
            <person name="Wing R.A."/>
            <person name="Wolfner M.F."/>
            <person name="Wong A."/>
            <person name="Wong G.K."/>
            <person name="Wu C.I."/>
            <person name="Wu G."/>
            <person name="Yamamoto D."/>
            <person name="Yang H.P."/>
            <person name="Yang S.P."/>
            <person name="Yorke J.A."/>
            <person name="Yoshida K."/>
            <person name="Zdobnov E."/>
            <person name="Zhang P."/>
            <person name="Zhang Y."/>
            <person name="Zimin A.V."/>
            <person name="Baldwin J."/>
            <person name="Abdouelleil A."/>
            <person name="Abdulkadir J."/>
            <person name="Abebe A."/>
            <person name="Abera B."/>
            <person name="Abreu J."/>
            <person name="Acer S.C."/>
            <person name="Aftuck L."/>
            <person name="Alexander A."/>
            <person name="An P."/>
            <person name="Anderson E."/>
            <person name="Anderson S."/>
            <person name="Arachi H."/>
            <person name="Azer M."/>
            <person name="Bachantsang P."/>
            <person name="Barry A."/>
            <person name="Bayul T."/>
            <person name="Berlin A."/>
            <person name="Bessette D."/>
            <person name="Bloom T."/>
            <person name="Blye J."/>
            <person name="Boguslavskiy L."/>
            <person name="Bonnet C."/>
            <person name="Boukhgalter B."/>
            <person name="Bourzgui I."/>
            <person name="Brown A."/>
            <person name="Cahill P."/>
            <person name="Channer S."/>
            <person name="Cheshatsang Y."/>
            <person name="Chuda L."/>
            <person name="Citroen M."/>
            <person name="Collymore A."/>
            <person name="Cooke P."/>
            <person name="Costello M."/>
            <person name="D'Aco K."/>
            <person name="Daza R."/>
            <person name="De Haan G."/>
            <person name="DeGray S."/>
            <person name="DeMaso C."/>
            <person name="Dhargay N."/>
            <person name="Dooley K."/>
            <person name="Dooley E."/>
            <person name="Doricent M."/>
            <person name="Dorje P."/>
            <person name="Dorjee K."/>
            <person name="Dupes A."/>
            <person name="Elong R."/>
            <person name="Falk J."/>
            <person name="Farina A."/>
            <person name="Faro S."/>
            <person name="Ferguson D."/>
            <person name="Fisher S."/>
            <person name="Foley C.D."/>
            <person name="Franke A."/>
            <person name="Friedrich D."/>
            <person name="Gadbois L."/>
            <person name="Gearin G."/>
            <person name="Gearin C.R."/>
            <person name="Giannoukos G."/>
            <person name="Goode T."/>
            <person name="Graham J."/>
            <person name="Grandbois E."/>
            <person name="Grewal S."/>
            <person name="Gyaltsen K."/>
            <person name="Hafez N."/>
            <person name="Hagos B."/>
            <person name="Hall J."/>
            <person name="Henson C."/>
            <person name="Hollinger A."/>
            <person name="Honan T."/>
            <person name="Huard M.D."/>
            <person name="Hughes L."/>
            <person name="Hurhula B."/>
            <person name="Husby M.E."/>
            <person name="Kamat A."/>
            <person name="Kanga B."/>
            <person name="Kashin S."/>
            <person name="Khazanovich D."/>
            <person name="Kisner P."/>
            <person name="Lance K."/>
            <person name="Lara M."/>
            <person name="Lee W."/>
            <person name="Lennon N."/>
            <person name="Letendre F."/>
            <person name="LeVine R."/>
            <person name="Lipovsky A."/>
            <person name="Liu X."/>
            <person name="Liu J."/>
            <person name="Liu S."/>
            <person name="Lokyitsang T."/>
            <person name="Lokyitsang Y."/>
            <person name="Lubonja R."/>
            <person name="Lui A."/>
            <person name="MacDonald P."/>
            <person name="Magnisalis V."/>
            <person name="Maru K."/>
            <person name="Matthews C."/>
            <person name="McCusker W."/>
            <person name="McDonough S."/>
            <person name="Mehta T."/>
            <person name="Meldrim J."/>
            <person name="Meneus L."/>
            <person name="Mihai O."/>
            <person name="Mihalev A."/>
            <person name="Mihova T."/>
            <person name="Mittelman R."/>
            <person name="Mlenga V."/>
            <person name="Montmayeur A."/>
            <person name="Mulrain L."/>
            <person name="Navidi A."/>
            <person name="Naylor J."/>
            <person name="Negash T."/>
            <person name="Nguyen T."/>
            <person name="Nguyen N."/>
            <person name="Nicol R."/>
            <person name="Norbu C."/>
            <person name="Norbu N."/>
            <person name="Novod N."/>
            <person name="O'Neill B."/>
            <person name="Osman S."/>
            <person name="Markiewicz E."/>
            <person name="Oyono O.L."/>
            <person name="Patti C."/>
            <person name="Phunkhang P."/>
            <person name="Pierre F."/>
            <person name="Priest M."/>
            <person name="Raghuraman S."/>
            <person name="Rege F."/>
            <person name="Reyes R."/>
            <person name="Rise C."/>
            <person name="Rogov P."/>
            <person name="Ross K."/>
            <person name="Ryan E."/>
            <person name="Settipalli S."/>
            <person name="Shea T."/>
            <person name="Sherpa N."/>
            <person name="Shi L."/>
            <person name="Shih D."/>
            <person name="Sparrow T."/>
            <person name="Spaulding J."/>
            <person name="Stalker J."/>
            <person name="Stange-Thomann N."/>
            <person name="Stavropoulos S."/>
            <person name="Stone C."/>
            <person name="Strader C."/>
            <person name="Tesfaye S."/>
            <person name="Thomson T."/>
            <person name="Thoulutsang Y."/>
            <person name="Thoulutsang D."/>
            <person name="Topham K."/>
            <person name="Topping I."/>
            <person name="Tsamla T."/>
            <person name="Vassiliev H."/>
            <person name="Vo A."/>
            <person name="Wangchuk T."/>
            <person name="Wangdi T."/>
            <person name="Weiand M."/>
            <person name="Wilkinson J."/>
            <person name="Wilson A."/>
            <person name="Yadav S."/>
            <person name="Young G."/>
            <person name="Yu Q."/>
            <person name="Zembek L."/>
            <person name="Zhong D."/>
            <person name="Zimmer A."/>
            <person name="Zwirko Z."/>
            <person name="Jaffe D.B."/>
            <person name="Alvarez P."/>
            <person name="Brockman W."/>
            <person name="Butler J."/>
            <person name="Chin C."/>
            <person name="Gnerre S."/>
            <person name="Grabherr M."/>
            <person name="Kleber M."/>
            <person name="Mauceli E."/>
            <person name="MacCallum I."/>
        </authorList>
    </citation>
    <scope>NUCLEOTIDE SEQUENCE [LARGE SCALE GENOMIC DNA]</scope>
    <source>
        <strain evidence="3">Tucson 14024-0371.13</strain>
    </source>
</reference>
<dbReference type="OrthoDB" id="7856623at2759"/>
<proteinExistence type="predicted"/>
<keyword evidence="3" id="KW-1185">Reference proteome</keyword>
<dbReference type="AlphaFoldDB" id="B3MP09"/>
<dbReference type="KEGG" id="dan:6498042"/>
<dbReference type="Proteomes" id="UP000007801">
    <property type="component" value="Unassembled WGS sequence"/>
</dbReference>
<dbReference type="EMBL" id="CH902620">
    <property type="protein sequence ID" value="EDV31175.2"/>
    <property type="molecule type" value="Genomic_DNA"/>
</dbReference>
<dbReference type="InParanoid" id="B3MP09"/>